<evidence type="ECO:0000313" key="5">
    <source>
        <dbReference type="Proteomes" id="UP000239415"/>
    </source>
</evidence>
<name>A0A2T0K6C2_9ACTN</name>
<dbReference type="Pfam" id="PF03795">
    <property type="entry name" value="YCII"/>
    <property type="match status" value="1"/>
</dbReference>
<evidence type="ECO:0000256" key="2">
    <source>
        <dbReference type="SAM" id="MobiDB-lite"/>
    </source>
</evidence>
<accession>A0A2T0K6C2</accession>
<comment type="caution">
    <text evidence="4">The sequence shown here is derived from an EMBL/GenBank/DDBJ whole genome shotgun (WGS) entry which is preliminary data.</text>
</comment>
<gene>
    <name evidence="4" type="ORF">CLV67_11233</name>
</gene>
<dbReference type="Proteomes" id="UP000239415">
    <property type="component" value="Unassembled WGS sequence"/>
</dbReference>
<dbReference type="InterPro" id="IPR005545">
    <property type="entry name" value="YCII"/>
</dbReference>
<keyword evidence="5" id="KW-1185">Reference proteome</keyword>
<sequence length="117" mass="12589">MRYVMILLGDESKWFDPDLAPGLMEEVGTWWQKWFEAGKIVEGGAELGPSSGAKTIGTGPDGTPQVTDGPYVELKEVVGGFILLDVDDLDEAVAVASGWPGIAAIGDRVELRPEMIR</sequence>
<feature type="domain" description="YCII-related" evidence="3">
    <location>
        <begin position="1"/>
        <end position="104"/>
    </location>
</feature>
<evidence type="ECO:0000259" key="3">
    <source>
        <dbReference type="Pfam" id="PF03795"/>
    </source>
</evidence>
<dbReference type="SUPFAM" id="SSF54909">
    <property type="entry name" value="Dimeric alpha+beta barrel"/>
    <property type="match status" value="1"/>
</dbReference>
<dbReference type="InterPro" id="IPR011008">
    <property type="entry name" value="Dimeric_a/b-barrel"/>
</dbReference>
<protein>
    <recommendedName>
        <fullName evidence="3">YCII-related domain-containing protein</fullName>
    </recommendedName>
</protein>
<organism evidence="4 5">
    <name type="scientific">Actinoplanes italicus</name>
    <dbReference type="NCBI Taxonomy" id="113567"/>
    <lineage>
        <taxon>Bacteria</taxon>
        <taxon>Bacillati</taxon>
        <taxon>Actinomycetota</taxon>
        <taxon>Actinomycetes</taxon>
        <taxon>Micromonosporales</taxon>
        <taxon>Micromonosporaceae</taxon>
        <taxon>Actinoplanes</taxon>
    </lineage>
</organism>
<feature type="region of interest" description="Disordered" evidence="2">
    <location>
        <begin position="46"/>
        <end position="67"/>
    </location>
</feature>
<comment type="similarity">
    <text evidence="1">Belongs to the YciI family.</text>
</comment>
<evidence type="ECO:0000313" key="4">
    <source>
        <dbReference type="EMBL" id="PRX18559.1"/>
    </source>
</evidence>
<dbReference type="OrthoDB" id="668782at2"/>
<dbReference type="EMBL" id="PVMZ01000012">
    <property type="protein sequence ID" value="PRX18559.1"/>
    <property type="molecule type" value="Genomic_DNA"/>
</dbReference>
<dbReference type="RefSeq" id="WP_106323298.1">
    <property type="nucleotide sequence ID" value="NZ_BOMO01000106.1"/>
</dbReference>
<proteinExistence type="inferred from homology"/>
<reference evidence="4 5" key="1">
    <citation type="submission" date="2018-03" db="EMBL/GenBank/DDBJ databases">
        <title>Genomic Encyclopedia of Archaeal and Bacterial Type Strains, Phase II (KMG-II): from individual species to whole genera.</title>
        <authorList>
            <person name="Goeker M."/>
        </authorList>
    </citation>
    <scope>NUCLEOTIDE SEQUENCE [LARGE SCALE GENOMIC DNA]</scope>
    <source>
        <strain evidence="4 5">DSM 43146</strain>
    </source>
</reference>
<dbReference type="AlphaFoldDB" id="A0A2T0K6C2"/>
<evidence type="ECO:0000256" key="1">
    <source>
        <dbReference type="ARBA" id="ARBA00007689"/>
    </source>
</evidence>
<dbReference type="PANTHER" id="PTHR35174:SF3">
    <property type="entry name" value="BLL7171 PROTEIN"/>
    <property type="match status" value="1"/>
</dbReference>
<dbReference type="PANTHER" id="PTHR35174">
    <property type="entry name" value="BLL7171 PROTEIN-RELATED"/>
    <property type="match status" value="1"/>
</dbReference>
<dbReference type="Gene3D" id="3.30.70.1060">
    <property type="entry name" value="Dimeric alpha+beta barrel"/>
    <property type="match status" value="1"/>
</dbReference>